<accession>A0A6F9D7A6</accession>
<dbReference type="EMBL" id="LR783038">
    <property type="protein sequence ID" value="CAB3222880.1"/>
    <property type="molecule type" value="mRNA"/>
</dbReference>
<evidence type="ECO:0000256" key="3">
    <source>
        <dbReference type="PIRSR" id="PIRSR606689-1"/>
    </source>
</evidence>
<reference evidence="4" key="1">
    <citation type="submission" date="2020-04" db="EMBL/GenBank/DDBJ databases">
        <authorList>
            <person name="Neveu A P."/>
        </authorList>
    </citation>
    <scope>NUCLEOTIDE SEQUENCE</scope>
    <source>
        <tissue evidence="4">Whole embryo</tissue>
    </source>
</reference>
<dbReference type="InterPro" id="IPR027417">
    <property type="entry name" value="P-loop_NTPase"/>
</dbReference>
<proteinExistence type="evidence at transcript level"/>
<evidence type="ECO:0000256" key="1">
    <source>
        <dbReference type="ARBA" id="ARBA00022741"/>
    </source>
</evidence>
<dbReference type="GO" id="GO:0005525">
    <property type="term" value="F:GTP binding"/>
    <property type="evidence" value="ECO:0007669"/>
    <property type="project" value="UniProtKB-KW"/>
</dbReference>
<name>A0A6F9D7A6_9ASCI</name>
<sequence length="102" mass="11730">MAPIWKSYFDEAKGIIFVIDVSNPQQISVASIQLKEVLAYKLPTLVVLNKSDILSVTSVNEMKYLLRLNQLFLVCESYMSVVETSCQDKTGFQDIFKWLRTF</sequence>
<keyword evidence="2 3" id="KW-0342">GTP-binding</keyword>
<dbReference type="GO" id="GO:0003924">
    <property type="term" value="F:GTPase activity"/>
    <property type="evidence" value="ECO:0007669"/>
    <property type="project" value="InterPro"/>
</dbReference>
<feature type="binding site" evidence="3">
    <location>
        <begin position="49"/>
        <end position="52"/>
    </location>
    <ligand>
        <name>GTP</name>
        <dbReference type="ChEBI" id="CHEBI:37565"/>
    </ligand>
</feature>
<dbReference type="AlphaFoldDB" id="A0A6F9D7A6"/>
<gene>
    <name evidence="4" type="primary">Arl16</name>
</gene>
<organism evidence="4">
    <name type="scientific">Phallusia mammillata</name>
    <dbReference type="NCBI Taxonomy" id="59560"/>
    <lineage>
        <taxon>Eukaryota</taxon>
        <taxon>Metazoa</taxon>
        <taxon>Chordata</taxon>
        <taxon>Tunicata</taxon>
        <taxon>Ascidiacea</taxon>
        <taxon>Phlebobranchia</taxon>
        <taxon>Ascidiidae</taxon>
        <taxon>Phallusia</taxon>
    </lineage>
</organism>
<protein>
    <submittedName>
        <fullName evidence="4">ADP-ribosylation factor-like protein 16</fullName>
    </submittedName>
</protein>
<dbReference type="SUPFAM" id="SSF52540">
    <property type="entry name" value="P-loop containing nucleoside triphosphate hydrolases"/>
    <property type="match status" value="1"/>
</dbReference>
<dbReference type="PANTHER" id="PTHR46688">
    <property type="entry name" value="ADP-RIBOSYLATION FACTOR-LIKE PROTEIN 16"/>
    <property type="match status" value="1"/>
</dbReference>
<dbReference type="Pfam" id="PF00025">
    <property type="entry name" value="Arf"/>
    <property type="match status" value="1"/>
</dbReference>
<evidence type="ECO:0000313" key="4">
    <source>
        <dbReference type="EMBL" id="CAB3222880.1"/>
    </source>
</evidence>
<dbReference type="PANTHER" id="PTHR46688:SF1">
    <property type="entry name" value="ADP-RIBOSYLATION FACTOR-LIKE PROTEIN 16"/>
    <property type="match status" value="1"/>
</dbReference>
<dbReference type="InterPro" id="IPR006689">
    <property type="entry name" value="Small_GTPase_ARF/SAR"/>
</dbReference>
<dbReference type="Gene3D" id="3.40.50.300">
    <property type="entry name" value="P-loop containing nucleotide triphosphate hydrolases"/>
    <property type="match status" value="1"/>
</dbReference>
<keyword evidence="1 3" id="KW-0547">Nucleotide-binding</keyword>
<evidence type="ECO:0000256" key="2">
    <source>
        <dbReference type="ARBA" id="ARBA00023134"/>
    </source>
</evidence>